<proteinExistence type="predicted"/>
<sequence length="193" mass="21427">MTEEPEVLVVADRAAWRAWLDANEDASDGVWLLLVKKGKEAATSLAYVEAVEEALCSGWIDGQMKSIDDAVVRQRFTPRRRRSIWSLRNVDRVERLIAEGRMRERGHAEIALAKADGRWDRAYGASTLSEVPPDLAAALAASPAATETFGRLSGQNRYAVLHRVTTAATEPTRARRIERLVGMLARGETPYPQ</sequence>
<reference evidence="1" key="1">
    <citation type="submission" date="2021-03" db="EMBL/GenBank/DDBJ databases">
        <title>Agromyces archimandritus sp. nov., isolated from the cockroach Archimandrita tessellata.</title>
        <authorList>
            <person name="Guzman J."/>
            <person name="Ortuzar M."/>
            <person name="Poehlein A."/>
            <person name="Daniel R."/>
            <person name="Trujillo M."/>
            <person name="Vilcinskas A."/>
        </authorList>
    </citation>
    <scope>NUCLEOTIDE SEQUENCE</scope>
    <source>
        <strain evidence="1">G127AT</strain>
    </source>
</reference>
<dbReference type="Pfam" id="PF13376">
    <property type="entry name" value="OmdA"/>
    <property type="match status" value="1"/>
</dbReference>
<name>A0A975FLJ4_9MICO</name>
<dbReference type="KEGG" id="aarc:G127AT_10025"/>
<dbReference type="EMBL" id="CP071696">
    <property type="protein sequence ID" value="QTX03673.1"/>
    <property type="molecule type" value="Genomic_DNA"/>
</dbReference>
<organism evidence="1 2">
    <name type="scientific">Agromyces archimandritae</name>
    <dbReference type="NCBI Taxonomy" id="2781962"/>
    <lineage>
        <taxon>Bacteria</taxon>
        <taxon>Bacillati</taxon>
        <taxon>Actinomycetota</taxon>
        <taxon>Actinomycetes</taxon>
        <taxon>Micrococcales</taxon>
        <taxon>Microbacteriaceae</taxon>
        <taxon>Agromyces</taxon>
    </lineage>
</organism>
<dbReference type="Proteomes" id="UP000671914">
    <property type="component" value="Chromosome"/>
</dbReference>
<evidence type="ECO:0000313" key="2">
    <source>
        <dbReference type="Proteomes" id="UP000671914"/>
    </source>
</evidence>
<keyword evidence="2" id="KW-1185">Reference proteome</keyword>
<evidence type="ECO:0000313" key="1">
    <source>
        <dbReference type="EMBL" id="QTX03673.1"/>
    </source>
</evidence>
<dbReference type="AlphaFoldDB" id="A0A975FLJ4"/>
<gene>
    <name evidence="1" type="ORF">G127AT_10025</name>
</gene>
<accession>A0A975FLJ4</accession>
<dbReference type="RefSeq" id="WP_210896499.1">
    <property type="nucleotide sequence ID" value="NZ_CP071696.1"/>
</dbReference>
<protein>
    <submittedName>
        <fullName evidence="1">YdeI/OmpD-associated family protein</fullName>
    </submittedName>
</protein>